<evidence type="ECO:0000256" key="3">
    <source>
        <dbReference type="ARBA" id="ARBA00019613"/>
    </source>
</evidence>
<keyword evidence="4 9" id="KW-0805">Transcription regulation</keyword>
<organism evidence="14 15">
    <name type="scientific">Ridgeia piscesae</name>
    <name type="common">Tubeworm</name>
    <dbReference type="NCBI Taxonomy" id="27915"/>
    <lineage>
        <taxon>Eukaryota</taxon>
        <taxon>Metazoa</taxon>
        <taxon>Spiralia</taxon>
        <taxon>Lophotrochozoa</taxon>
        <taxon>Annelida</taxon>
        <taxon>Polychaeta</taxon>
        <taxon>Sedentaria</taxon>
        <taxon>Canalipalpata</taxon>
        <taxon>Sabellida</taxon>
        <taxon>Siboglinidae</taxon>
        <taxon>Ridgeia</taxon>
    </lineage>
</organism>
<dbReference type="Gene3D" id="1.10.246.20">
    <property type="entry name" value="Coactivator CBP, KIX domain"/>
    <property type="match status" value="1"/>
</dbReference>
<comment type="function">
    <text evidence="9">Component of the Mediator complex, a coactivator involved in the regulated transcription of nearly all RNA polymerase II-dependent genes. Mediator functions as a bridge to convey information from gene-specific regulatory proteins to the basal RNA polymerase II transcription machinery. Mediator is recruited to promoters by direct interactions with regulatory proteins and serves as a scaffold for the assembly of a functional preinitiation complex with RNA polymerase II and the general transcription factors.</text>
</comment>
<keyword evidence="5 9" id="KW-0010">Activator</keyword>
<evidence type="ECO:0000256" key="6">
    <source>
        <dbReference type="ARBA" id="ARBA00023163"/>
    </source>
</evidence>
<gene>
    <name evidence="9" type="primary">MED15</name>
    <name evidence="14" type="ORF">NP493_477g03021</name>
</gene>
<evidence type="ECO:0000259" key="12">
    <source>
        <dbReference type="Pfam" id="PF21538"/>
    </source>
</evidence>
<feature type="region of interest" description="Disordered" evidence="10">
    <location>
        <begin position="251"/>
        <end position="270"/>
    </location>
</feature>
<sequence length="555" mass="59294">MLQSGNPITKTSREMENHVFTRAQSKDEYVHLVAKLIHHIQEITAAAAAAGTVSNTAAPIMLHQVDPINALQNLARNGLGPQQAGMIQQGLPQPSNMSQTGPVQGGMVQGGMVQGGMVQGGMIQGGMTQGGMAQGGMVQTGMPQAGMQQRPPFQSYQPQTRLPNTQQFVVMNQNLSATGPIPRGPMQSGLYSTQSMASPGNPGSCNPVAVPSPASARAMLSPAPGMVPSPSPQSVINPASVSYYAGSVPSPSSVALNTPGNPASVASPATGSRLTAGAAASTDEQAYLDKWKQLQKYIEPLKRMINKINKDEDRKKDLSKMKNLLSILSDSSKRLAMGTLLKCEQVLEKLELHNKTGTPASSSHSSVPAVSGAIEQKSKLGDAYMDDQNICQPLMNAIAAQVKSPFLNHSLYRTFGPALHMLQGAPLRVPSPPPAKRARVSENEVSDVLQGEIARLDDRFQVSLDPLQPLGSSTLQLICRLDDRRLPCIPPIRVIVPEQYPNISPSCEPTLDGYDVTPFLQKVQKILASQILKMPDRFSVTALLDTWVSNSDSSY</sequence>
<evidence type="ECO:0000256" key="10">
    <source>
        <dbReference type="SAM" id="MobiDB-lite"/>
    </source>
</evidence>
<protein>
    <recommendedName>
        <fullName evidence="3 9">Mediator of RNA polymerase II transcription subunit 15</fullName>
    </recommendedName>
    <alternativeName>
        <fullName evidence="8 9">Mediator complex subunit 15</fullName>
    </alternativeName>
</protein>
<reference evidence="14" key="1">
    <citation type="journal article" date="2023" name="Mol. Biol. Evol.">
        <title>Third-Generation Sequencing Reveals the Adaptive Role of the Epigenome in Three Deep-Sea Polychaetes.</title>
        <authorList>
            <person name="Perez M."/>
            <person name="Aroh O."/>
            <person name="Sun Y."/>
            <person name="Lan Y."/>
            <person name="Juniper S.K."/>
            <person name="Young C.R."/>
            <person name="Angers B."/>
            <person name="Qian P.Y."/>
        </authorList>
    </citation>
    <scope>NUCLEOTIDE SEQUENCE</scope>
    <source>
        <strain evidence="14">R07B-5</strain>
    </source>
</reference>
<comment type="subcellular location">
    <subcellularLocation>
        <location evidence="1 9">Nucleus</location>
    </subcellularLocation>
</comment>
<feature type="compositionally biased region" description="Polar residues" evidence="10">
    <location>
        <begin position="251"/>
        <end position="261"/>
    </location>
</feature>
<comment type="caution">
    <text evidence="14">The sequence shown here is derived from an EMBL/GenBank/DDBJ whole genome shotgun (WGS) entry which is preliminary data.</text>
</comment>
<evidence type="ECO:0000313" key="15">
    <source>
        <dbReference type="Proteomes" id="UP001209878"/>
    </source>
</evidence>
<dbReference type="EMBL" id="JAODUO010000477">
    <property type="protein sequence ID" value="KAK2179698.1"/>
    <property type="molecule type" value="Genomic_DNA"/>
</dbReference>
<evidence type="ECO:0000256" key="7">
    <source>
        <dbReference type="ARBA" id="ARBA00023242"/>
    </source>
</evidence>
<dbReference type="PANTHER" id="PTHR31804:SF3">
    <property type="entry name" value="MEDIATOR OF RNA POLYMERASE II TRANSCRIPTION SUBUNIT 15"/>
    <property type="match status" value="1"/>
</dbReference>
<dbReference type="InterPro" id="IPR036529">
    <property type="entry name" value="KIX_dom_sf"/>
</dbReference>
<evidence type="ECO:0000256" key="9">
    <source>
        <dbReference type="RuleBase" id="RU364148"/>
    </source>
</evidence>
<dbReference type="InterPro" id="IPR048385">
    <property type="entry name" value="Med15_central"/>
</dbReference>
<feature type="domain" description="Mediator of RNA polymerase II transcription subunit 15 N-terminal" evidence="11">
    <location>
        <begin position="3"/>
        <end position="47"/>
    </location>
</feature>
<dbReference type="Pfam" id="PF21539">
    <property type="entry name" value="Med15_C"/>
    <property type="match status" value="1"/>
</dbReference>
<evidence type="ECO:0000256" key="5">
    <source>
        <dbReference type="ARBA" id="ARBA00023159"/>
    </source>
</evidence>
<dbReference type="InterPro" id="IPR019087">
    <property type="entry name" value="Med15_N"/>
</dbReference>
<dbReference type="Pfam" id="PF21538">
    <property type="entry name" value="Med15_M"/>
    <property type="match status" value="1"/>
</dbReference>
<keyword evidence="7 9" id="KW-0539">Nucleus</keyword>
<feature type="domain" description="ARC105/Med15 mediator subunit central" evidence="12">
    <location>
        <begin position="283"/>
        <end position="419"/>
    </location>
</feature>
<dbReference type="Pfam" id="PF09606">
    <property type="entry name" value="Med15_N"/>
    <property type="match status" value="1"/>
</dbReference>
<dbReference type="GO" id="GO:0003712">
    <property type="term" value="F:transcription coregulator activity"/>
    <property type="evidence" value="ECO:0007669"/>
    <property type="project" value="InterPro"/>
</dbReference>
<dbReference type="GO" id="GO:0006355">
    <property type="term" value="P:regulation of DNA-templated transcription"/>
    <property type="evidence" value="ECO:0007669"/>
    <property type="project" value="InterPro"/>
</dbReference>
<evidence type="ECO:0000256" key="2">
    <source>
        <dbReference type="ARBA" id="ARBA00009807"/>
    </source>
</evidence>
<dbReference type="Proteomes" id="UP001209878">
    <property type="component" value="Unassembled WGS sequence"/>
</dbReference>
<name>A0AAD9KZL5_RIDPI</name>
<dbReference type="PANTHER" id="PTHR31804">
    <property type="entry name" value="MEDIATOR OF RNA POLYMERASE II TRANSCRIPTION SUBUNIT 15"/>
    <property type="match status" value="1"/>
</dbReference>
<dbReference type="AlphaFoldDB" id="A0AAD9KZL5"/>
<dbReference type="GO" id="GO:0005634">
    <property type="term" value="C:nucleus"/>
    <property type="evidence" value="ECO:0007669"/>
    <property type="project" value="UniProtKB-SubCell"/>
</dbReference>
<dbReference type="InterPro" id="IPR048386">
    <property type="entry name" value="Med15_C"/>
</dbReference>
<dbReference type="SUPFAM" id="SSF47040">
    <property type="entry name" value="Kix domain of CBP (creb binding protein)"/>
    <property type="match status" value="1"/>
</dbReference>
<evidence type="ECO:0000256" key="4">
    <source>
        <dbReference type="ARBA" id="ARBA00023015"/>
    </source>
</evidence>
<keyword evidence="15" id="KW-1185">Reference proteome</keyword>
<evidence type="ECO:0000259" key="13">
    <source>
        <dbReference type="Pfam" id="PF21539"/>
    </source>
</evidence>
<feature type="domain" description="ARC105/Med15 mediator subunit C-terminal" evidence="13">
    <location>
        <begin position="445"/>
        <end position="549"/>
    </location>
</feature>
<evidence type="ECO:0000256" key="8">
    <source>
        <dbReference type="ARBA" id="ARBA00032016"/>
    </source>
</evidence>
<accession>A0AAD9KZL5</accession>
<keyword evidence="6 9" id="KW-0804">Transcription</keyword>
<evidence type="ECO:0000259" key="11">
    <source>
        <dbReference type="Pfam" id="PF09606"/>
    </source>
</evidence>
<evidence type="ECO:0000256" key="1">
    <source>
        <dbReference type="ARBA" id="ARBA00004123"/>
    </source>
</evidence>
<evidence type="ECO:0000313" key="14">
    <source>
        <dbReference type="EMBL" id="KAK2179698.1"/>
    </source>
</evidence>
<comment type="similarity">
    <text evidence="2 9">Belongs to the Mediator complex subunit 15 family.</text>
</comment>
<proteinExistence type="inferred from homology"/>
<comment type="subunit">
    <text evidence="9">Component of the Mediator complex.</text>
</comment>